<dbReference type="AlphaFoldDB" id="A0AAV9Y1T4"/>
<dbReference type="EMBL" id="JAWDEY010000002">
    <property type="protein sequence ID" value="KAK6590955.1"/>
    <property type="molecule type" value="Genomic_DNA"/>
</dbReference>
<protein>
    <submittedName>
        <fullName evidence="2">Uncharacterized protein</fullName>
    </submittedName>
</protein>
<keyword evidence="3" id="KW-1185">Reference proteome</keyword>
<accession>A0AAV9Y1T4</accession>
<evidence type="ECO:0000313" key="3">
    <source>
        <dbReference type="Proteomes" id="UP001311799"/>
    </source>
</evidence>
<feature type="chain" id="PRO_5043922945" evidence="1">
    <location>
        <begin position="21"/>
        <end position="376"/>
    </location>
</feature>
<feature type="signal peptide" evidence="1">
    <location>
        <begin position="1"/>
        <end position="20"/>
    </location>
</feature>
<gene>
    <name evidence="2" type="ORF">RS030_111947</name>
</gene>
<comment type="caution">
    <text evidence="2">The sequence shown here is derived from an EMBL/GenBank/DDBJ whole genome shotgun (WGS) entry which is preliminary data.</text>
</comment>
<dbReference type="PROSITE" id="PS51257">
    <property type="entry name" value="PROKAR_LIPOPROTEIN"/>
    <property type="match status" value="1"/>
</dbReference>
<sequence length="376" mass="43754">MTRRIWLFYVFSVFILSCSSLQKFVLSAEYDLSPGSDVYCNSNDRNANSKRRRWNSIRGSKTGGKNVTKFLRYFFNYSSKKNKDEFSFDANDGSAIRDYFKPIGEKVIFERGILRSTDVCSSIQLMSFWKFYSYIIKTVYFEMFNKYIDIYSDNNFNFNNSDIFEFNALTDNFNTSELINYEIRDKLTEINNITLETPKPNVNFTEVNNTYLNHYFENNNTFIGDYNLTFNDNGNMSKNFNETAKFIETNGSFPYSISHTHDEDGSLGNLACKDTAKSNLNYNISYNQMVCNRTKSNKEISMFGIPVKFNYLNNESETDVFVTQISHKMGDLLKKCQDNSQFLTKSEEITSESSDSPNKTSNVTYLQIGFQKYIIE</sequence>
<dbReference type="Proteomes" id="UP001311799">
    <property type="component" value="Unassembled WGS sequence"/>
</dbReference>
<keyword evidence="1" id="KW-0732">Signal</keyword>
<reference evidence="2 3" key="1">
    <citation type="submission" date="2023-10" db="EMBL/GenBank/DDBJ databases">
        <title>Comparative genomics analysis reveals potential genetic determinants of host preference in Cryptosporidium xiaoi.</title>
        <authorList>
            <person name="Xiao L."/>
            <person name="Li J."/>
        </authorList>
    </citation>
    <scope>NUCLEOTIDE SEQUENCE [LARGE SCALE GENOMIC DNA]</scope>
    <source>
        <strain evidence="2 3">52996</strain>
    </source>
</reference>
<proteinExistence type="predicted"/>
<name>A0AAV9Y1T4_9CRYT</name>
<organism evidence="2 3">
    <name type="scientific">Cryptosporidium xiaoi</name>
    <dbReference type="NCBI Taxonomy" id="659607"/>
    <lineage>
        <taxon>Eukaryota</taxon>
        <taxon>Sar</taxon>
        <taxon>Alveolata</taxon>
        <taxon>Apicomplexa</taxon>
        <taxon>Conoidasida</taxon>
        <taxon>Coccidia</taxon>
        <taxon>Eucoccidiorida</taxon>
        <taxon>Eimeriorina</taxon>
        <taxon>Cryptosporidiidae</taxon>
        <taxon>Cryptosporidium</taxon>
    </lineage>
</organism>
<evidence type="ECO:0000256" key="1">
    <source>
        <dbReference type="SAM" id="SignalP"/>
    </source>
</evidence>
<evidence type="ECO:0000313" key="2">
    <source>
        <dbReference type="EMBL" id="KAK6590955.1"/>
    </source>
</evidence>